<accession>A0ACC1RW93</accession>
<keyword evidence="2" id="KW-1185">Reference proteome</keyword>
<name>A0ACC1RW93_9APHY</name>
<gene>
    <name evidence="1" type="ORF">NM688_g8194</name>
</gene>
<protein>
    <submittedName>
        <fullName evidence="1">Uncharacterized protein</fullName>
    </submittedName>
</protein>
<dbReference type="EMBL" id="JANHOG010002126">
    <property type="protein sequence ID" value="KAJ3526935.1"/>
    <property type="molecule type" value="Genomic_DNA"/>
</dbReference>
<evidence type="ECO:0000313" key="2">
    <source>
        <dbReference type="Proteomes" id="UP001148662"/>
    </source>
</evidence>
<comment type="caution">
    <text evidence="1">The sequence shown here is derived from an EMBL/GenBank/DDBJ whole genome shotgun (WGS) entry which is preliminary data.</text>
</comment>
<organism evidence="1 2">
    <name type="scientific">Phlebia brevispora</name>
    <dbReference type="NCBI Taxonomy" id="194682"/>
    <lineage>
        <taxon>Eukaryota</taxon>
        <taxon>Fungi</taxon>
        <taxon>Dikarya</taxon>
        <taxon>Basidiomycota</taxon>
        <taxon>Agaricomycotina</taxon>
        <taxon>Agaricomycetes</taxon>
        <taxon>Polyporales</taxon>
        <taxon>Meruliaceae</taxon>
        <taxon>Phlebia</taxon>
    </lineage>
</organism>
<sequence>MLWIQRSLSSQSVWLRSPSARTRPFSFTSNCYAPRVYREIPTFREQIARRGGVKTFADVVKYPAIRNQIFFFAFGGCVTYFIAAKVANADTEYWSQRLSESGSLVWKLRPPSSDEMRRARYYELGKKLQTGLATLKDATQQLPHTLGRVAVWLYVQIAQPILDTTEGKRVCWAIGAVNTAVWIAWQFPRFQPFMMRHFTHSPLSGLSYTMLTCIFSHKSFVHLIFNSMALASFGSAATQYMKKEQDKSPHGLREASVKWHFLAFYISAGLFSSMTSHILMSRIRFPQAVSELISKRHATSLSSEAASHAAKKATSEAVLPSLGASGAIYGTVTLTALAFPDTQIALIFPPTWPIPIQWGVGGLVAMDIIGALRSWRLFDHYAHLGGAAFGALYYLYGPKIWDTCRALDMPVTKASQNSRK</sequence>
<reference evidence="1" key="1">
    <citation type="submission" date="2022-07" db="EMBL/GenBank/DDBJ databases">
        <title>Genome Sequence of Phlebia brevispora.</title>
        <authorList>
            <person name="Buettner E."/>
        </authorList>
    </citation>
    <scope>NUCLEOTIDE SEQUENCE</scope>
    <source>
        <strain evidence="1">MPL23</strain>
    </source>
</reference>
<proteinExistence type="predicted"/>
<evidence type="ECO:0000313" key="1">
    <source>
        <dbReference type="EMBL" id="KAJ3526935.1"/>
    </source>
</evidence>
<dbReference type="Proteomes" id="UP001148662">
    <property type="component" value="Unassembled WGS sequence"/>
</dbReference>